<evidence type="ECO:0000256" key="8">
    <source>
        <dbReference type="ARBA" id="ARBA00022842"/>
    </source>
</evidence>
<evidence type="ECO:0000256" key="6">
    <source>
        <dbReference type="ARBA" id="ARBA00022679"/>
    </source>
</evidence>
<comment type="similarity">
    <text evidence="2 15">Belongs to the UPRTase family.</text>
</comment>
<dbReference type="GO" id="GO:0006223">
    <property type="term" value="P:uracil salvage"/>
    <property type="evidence" value="ECO:0007669"/>
    <property type="project" value="InterPro"/>
</dbReference>
<dbReference type="CDD" id="cd06223">
    <property type="entry name" value="PRTases_typeI"/>
    <property type="match status" value="1"/>
</dbReference>
<dbReference type="HAMAP" id="MF_01218_B">
    <property type="entry name" value="Upp_B"/>
    <property type="match status" value="1"/>
</dbReference>
<keyword evidence="7 15" id="KW-0547">Nucleotide-binding</keyword>
<keyword evidence="8 15" id="KW-0460">Magnesium</keyword>
<dbReference type="GO" id="GO:0004845">
    <property type="term" value="F:uracil phosphoribosyltransferase activity"/>
    <property type="evidence" value="ECO:0007669"/>
    <property type="project" value="UniProtKB-UniRule"/>
</dbReference>
<evidence type="ECO:0000256" key="9">
    <source>
        <dbReference type="ARBA" id="ARBA00023134"/>
    </source>
</evidence>
<comment type="function">
    <text evidence="12 15">Catalyzes the conversion of uracil and 5-phospho-alpha-D-ribose 1-diphosphate (PRPP) to UMP and diphosphate.</text>
</comment>
<feature type="binding site" evidence="15">
    <location>
        <begin position="130"/>
        <end position="138"/>
    </location>
    <ligand>
        <name>5-phospho-alpha-D-ribose 1-diphosphate</name>
        <dbReference type="ChEBI" id="CHEBI:58017"/>
    </ligand>
</feature>
<evidence type="ECO:0000256" key="5">
    <source>
        <dbReference type="ARBA" id="ARBA00022676"/>
    </source>
</evidence>
<dbReference type="EC" id="2.4.2.9" evidence="3 15"/>
<evidence type="ECO:0000256" key="14">
    <source>
        <dbReference type="ARBA" id="ARBA00079807"/>
    </source>
</evidence>
<comment type="catalytic activity">
    <reaction evidence="11 15">
        <text>UMP + diphosphate = 5-phospho-alpha-D-ribose 1-diphosphate + uracil</text>
        <dbReference type="Rhea" id="RHEA:13017"/>
        <dbReference type="ChEBI" id="CHEBI:17568"/>
        <dbReference type="ChEBI" id="CHEBI:33019"/>
        <dbReference type="ChEBI" id="CHEBI:57865"/>
        <dbReference type="ChEBI" id="CHEBI:58017"/>
        <dbReference type="EC" id="2.4.2.9"/>
    </reaction>
</comment>
<keyword evidence="5 15" id="KW-0328">Glycosyltransferase</keyword>
<comment type="pathway">
    <text evidence="1 15">Pyrimidine metabolism; UMP biosynthesis via salvage pathway; UMP from uracil: step 1/1.</text>
</comment>
<evidence type="ECO:0000256" key="12">
    <source>
        <dbReference type="ARBA" id="ARBA00056901"/>
    </source>
</evidence>
<dbReference type="FunFam" id="3.40.50.2020:FF:000003">
    <property type="entry name" value="Uracil phosphoribosyltransferase"/>
    <property type="match status" value="1"/>
</dbReference>
<feature type="binding site" evidence="15">
    <location>
        <position position="193"/>
    </location>
    <ligand>
        <name>uracil</name>
        <dbReference type="ChEBI" id="CHEBI:17568"/>
    </ligand>
</feature>
<dbReference type="PANTHER" id="PTHR32315">
    <property type="entry name" value="ADENINE PHOSPHORIBOSYLTRANSFERASE"/>
    <property type="match status" value="1"/>
</dbReference>
<evidence type="ECO:0000256" key="11">
    <source>
        <dbReference type="ARBA" id="ARBA00052919"/>
    </source>
</evidence>
<keyword evidence="4 15" id="KW-0021">Allosteric enzyme</keyword>
<dbReference type="GO" id="GO:0005525">
    <property type="term" value="F:GTP binding"/>
    <property type="evidence" value="ECO:0007669"/>
    <property type="project" value="UniProtKB-KW"/>
</dbReference>
<evidence type="ECO:0000313" key="18">
    <source>
        <dbReference type="Proteomes" id="UP000198157"/>
    </source>
</evidence>
<reference evidence="17 18" key="1">
    <citation type="submission" date="2017-06" db="EMBL/GenBank/DDBJ databases">
        <authorList>
            <person name="Kim H.J."/>
            <person name="Triplett B.A."/>
        </authorList>
    </citation>
    <scope>NUCLEOTIDE SEQUENCE [LARGE SCALE GENOMIC DNA]</scope>
    <source>
        <strain evidence="17 18">13146</strain>
    </source>
</reference>
<dbReference type="InterPro" id="IPR034332">
    <property type="entry name" value="Upp_B"/>
</dbReference>
<dbReference type="InterPro" id="IPR005765">
    <property type="entry name" value="UPRT"/>
</dbReference>
<dbReference type="NCBIfam" id="NF001097">
    <property type="entry name" value="PRK00129.1"/>
    <property type="match status" value="1"/>
</dbReference>
<evidence type="ECO:0000256" key="4">
    <source>
        <dbReference type="ARBA" id="ARBA00022533"/>
    </source>
</evidence>
<proteinExistence type="inferred from homology"/>
<dbReference type="PANTHER" id="PTHR32315:SF4">
    <property type="entry name" value="URACIL PHOSPHORIBOSYLTRANSFERASE, CHLOROPLASTIC"/>
    <property type="match status" value="1"/>
</dbReference>
<dbReference type="UniPathway" id="UPA00574">
    <property type="reaction ID" value="UER00636"/>
</dbReference>
<dbReference type="Proteomes" id="UP000198157">
    <property type="component" value="Unassembled WGS sequence"/>
</dbReference>
<evidence type="ECO:0000256" key="2">
    <source>
        <dbReference type="ARBA" id="ARBA00009516"/>
    </source>
</evidence>
<dbReference type="AlphaFoldDB" id="A0A246HSX3"/>
<dbReference type="GO" id="GO:0000287">
    <property type="term" value="F:magnesium ion binding"/>
    <property type="evidence" value="ECO:0007669"/>
    <property type="project" value="UniProtKB-UniRule"/>
</dbReference>
<dbReference type="OrthoDB" id="9781675at2"/>
<evidence type="ECO:0000256" key="13">
    <source>
        <dbReference type="ARBA" id="ARBA00072146"/>
    </source>
</evidence>
<organism evidence="17 18">
    <name type="scientific">Stenotrophomonas maltophilia</name>
    <name type="common">Pseudomonas maltophilia</name>
    <name type="synonym">Xanthomonas maltophilia</name>
    <dbReference type="NCBI Taxonomy" id="40324"/>
    <lineage>
        <taxon>Bacteria</taxon>
        <taxon>Pseudomonadati</taxon>
        <taxon>Pseudomonadota</taxon>
        <taxon>Gammaproteobacteria</taxon>
        <taxon>Lysobacterales</taxon>
        <taxon>Lysobacteraceae</taxon>
        <taxon>Stenotrophomonas</taxon>
        <taxon>Stenotrophomonas maltophilia group</taxon>
    </lineage>
</organism>
<evidence type="ECO:0000313" key="17">
    <source>
        <dbReference type="EMBL" id="OWQ57103.1"/>
    </source>
</evidence>
<protein>
    <recommendedName>
        <fullName evidence="13 15">Uracil phosphoribosyltransferase</fullName>
        <ecNumber evidence="3 15">2.4.2.9</ecNumber>
    </recommendedName>
    <alternativeName>
        <fullName evidence="10 15">UMP pyrophosphorylase</fullName>
    </alternativeName>
    <alternativeName>
        <fullName evidence="14 15">UPRTase</fullName>
    </alternativeName>
</protein>
<dbReference type="InterPro" id="IPR029057">
    <property type="entry name" value="PRTase-like"/>
</dbReference>
<feature type="binding site" evidence="15">
    <location>
        <begin position="198"/>
        <end position="200"/>
    </location>
    <ligand>
        <name>uracil</name>
        <dbReference type="ChEBI" id="CHEBI:17568"/>
    </ligand>
</feature>
<evidence type="ECO:0000256" key="10">
    <source>
        <dbReference type="ARBA" id="ARBA00031082"/>
    </source>
</evidence>
<dbReference type="EMBL" id="NIVS01000003">
    <property type="protein sequence ID" value="OWQ57103.1"/>
    <property type="molecule type" value="Genomic_DNA"/>
</dbReference>
<dbReference type="GO" id="GO:0044206">
    <property type="term" value="P:UMP salvage"/>
    <property type="evidence" value="ECO:0007669"/>
    <property type="project" value="UniProtKB-UniRule"/>
</dbReference>
<evidence type="ECO:0000259" key="16">
    <source>
        <dbReference type="Pfam" id="PF14681"/>
    </source>
</evidence>
<comment type="cofactor">
    <cofactor evidence="15">
        <name>Mg(2+)</name>
        <dbReference type="ChEBI" id="CHEBI:18420"/>
    </cofactor>
    <text evidence="15">Binds 1 Mg(2+) ion per subunit. The magnesium is bound as Mg-PRPP.</text>
</comment>
<dbReference type="NCBIfam" id="TIGR01091">
    <property type="entry name" value="upp"/>
    <property type="match status" value="1"/>
</dbReference>
<evidence type="ECO:0000256" key="3">
    <source>
        <dbReference type="ARBA" id="ARBA00011894"/>
    </source>
</evidence>
<comment type="activity regulation">
    <text evidence="15">Allosterically activated by GTP.</text>
</comment>
<keyword evidence="6 15" id="KW-0808">Transferase</keyword>
<gene>
    <name evidence="15" type="primary">upp</name>
    <name evidence="17" type="ORF">CEE60_00970</name>
</gene>
<dbReference type="InterPro" id="IPR000836">
    <property type="entry name" value="PRTase_dom"/>
</dbReference>
<dbReference type="Pfam" id="PF14681">
    <property type="entry name" value="UPRTase"/>
    <property type="match status" value="1"/>
</dbReference>
<dbReference type="SUPFAM" id="SSF53271">
    <property type="entry name" value="PRTase-like"/>
    <property type="match status" value="1"/>
</dbReference>
<feature type="binding site" evidence="15">
    <location>
        <position position="103"/>
    </location>
    <ligand>
        <name>5-phospho-alpha-D-ribose 1-diphosphate</name>
        <dbReference type="ChEBI" id="CHEBI:58017"/>
    </ligand>
</feature>
<dbReference type="GO" id="GO:0005737">
    <property type="term" value="C:cytoplasm"/>
    <property type="evidence" value="ECO:0007669"/>
    <property type="project" value="UniProtKB-ARBA"/>
</dbReference>
<evidence type="ECO:0000256" key="15">
    <source>
        <dbReference type="HAMAP-Rule" id="MF_01218"/>
    </source>
</evidence>
<keyword evidence="9 15" id="KW-0342">GTP-binding</keyword>
<comment type="caution">
    <text evidence="17">The sequence shown here is derived from an EMBL/GenBank/DDBJ whole genome shotgun (WGS) entry which is preliminary data.</text>
</comment>
<accession>A0A246HSX3</accession>
<feature type="binding site" evidence="15">
    <location>
        <position position="199"/>
    </location>
    <ligand>
        <name>5-phospho-alpha-D-ribose 1-diphosphate</name>
        <dbReference type="ChEBI" id="CHEBI:58017"/>
    </ligand>
</feature>
<evidence type="ECO:0000256" key="1">
    <source>
        <dbReference type="ARBA" id="ARBA00005180"/>
    </source>
</evidence>
<feature type="domain" description="Phosphoribosyltransferase" evidence="16">
    <location>
        <begin position="7"/>
        <end position="207"/>
    </location>
</feature>
<feature type="binding site" evidence="15">
    <location>
        <position position="78"/>
    </location>
    <ligand>
        <name>5-phospho-alpha-D-ribose 1-diphosphate</name>
        <dbReference type="ChEBI" id="CHEBI:58017"/>
    </ligand>
</feature>
<dbReference type="Gene3D" id="3.40.50.2020">
    <property type="match status" value="1"/>
</dbReference>
<sequence>MKIVEVRHPLVQHKIGLMRDASLSTKDFRELANELGGLLAYEATADLDTEAHTMAGWAGPVTVQRIAGAKITVVPILRAGLGMLSGVLSLIPAARVSVVGLQRDEETLQPVPYFERLTGRLEERDALILDPMLATGGTLIATIDMLKRAGARRIKGIFLVAAPEGIAAVQAVHPDVEIFTAAIDAQLNEKGYILPGLGDAGDRIFGTRVVG</sequence>
<name>A0A246HSX3_STEMA</name>
<evidence type="ECO:0000256" key="7">
    <source>
        <dbReference type="ARBA" id="ARBA00022741"/>
    </source>
</evidence>
<dbReference type="InterPro" id="IPR050054">
    <property type="entry name" value="UPRTase/APRTase"/>
</dbReference>